<dbReference type="SUPFAM" id="SSF54593">
    <property type="entry name" value="Glyoxalase/Bleomycin resistance protein/Dihydroxybiphenyl dioxygenase"/>
    <property type="match status" value="1"/>
</dbReference>
<dbReference type="Proteomes" id="UP000188342">
    <property type="component" value="Unassembled WGS sequence"/>
</dbReference>
<dbReference type="PANTHER" id="PTHR36113:SF6">
    <property type="entry name" value="FOSFOMYCIN RESISTANCE PROTEIN FOSX"/>
    <property type="match status" value="1"/>
</dbReference>
<feature type="domain" description="VOC" evidence="1">
    <location>
        <begin position="8"/>
        <end position="133"/>
    </location>
</feature>
<accession>A0A1R4K0P4</accession>
<sequence length="135" mass="14826">MSSAPIGTIHHVELWVPDIDRAAAQWGWLLTELGYQPFQEWTGGCSWRLADTYIVIEQSPDMLAEPHDRKRPGLNHLAFHAGDQAQVDALTAAAAENGWALMFADKHPHAGGPQTYAAYLSNTDGYEVELTASNP</sequence>
<dbReference type="InterPro" id="IPR037523">
    <property type="entry name" value="VOC_core"/>
</dbReference>
<dbReference type="PROSITE" id="PS51819">
    <property type="entry name" value="VOC"/>
    <property type="match status" value="1"/>
</dbReference>
<keyword evidence="3" id="KW-1185">Reference proteome</keyword>
<dbReference type="OrthoDB" id="5296884at2"/>
<dbReference type="AlphaFoldDB" id="A0A1R4K0P4"/>
<dbReference type="Pfam" id="PF13669">
    <property type="entry name" value="Glyoxalase_4"/>
    <property type="match status" value="1"/>
</dbReference>
<dbReference type="PANTHER" id="PTHR36113">
    <property type="entry name" value="LYASE, PUTATIVE-RELATED-RELATED"/>
    <property type="match status" value="1"/>
</dbReference>
<proteinExistence type="predicted"/>
<evidence type="ECO:0000259" key="1">
    <source>
        <dbReference type="PROSITE" id="PS51819"/>
    </source>
</evidence>
<dbReference type="InterPro" id="IPR029068">
    <property type="entry name" value="Glyas_Bleomycin-R_OHBP_Dase"/>
</dbReference>
<dbReference type="RefSeq" id="WP_094765136.1">
    <property type="nucleotide sequence ID" value="NZ_FUKQ01000040.1"/>
</dbReference>
<evidence type="ECO:0000313" key="2">
    <source>
        <dbReference type="EMBL" id="SJN37788.1"/>
    </source>
</evidence>
<dbReference type="Gene3D" id="3.10.180.10">
    <property type="entry name" value="2,3-Dihydroxybiphenyl 1,2-Dioxygenase, domain 1"/>
    <property type="match status" value="1"/>
</dbReference>
<evidence type="ECO:0000313" key="3">
    <source>
        <dbReference type="Proteomes" id="UP000188342"/>
    </source>
</evidence>
<protein>
    <recommendedName>
        <fullName evidence="1">VOC domain-containing protein</fullName>
    </recommendedName>
</protein>
<name>A0A1R4K0P4_9ACTN</name>
<dbReference type="InterPro" id="IPR051332">
    <property type="entry name" value="Fosfomycin_Res_Enzymes"/>
</dbReference>
<organism evidence="2 3">
    <name type="scientific">Luteococcus japonicus LSP_Lj1</name>
    <dbReference type="NCBI Taxonomy" id="1255658"/>
    <lineage>
        <taxon>Bacteria</taxon>
        <taxon>Bacillati</taxon>
        <taxon>Actinomycetota</taxon>
        <taxon>Actinomycetes</taxon>
        <taxon>Propionibacteriales</taxon>
        <taxon>Propionibacteriaceae</taxon>
        <taxon>Luteococcus</taxon>
    </lineage>
</organism>
<reference evidence="2 3" key="1">
    <citation type="submission" date="2017-02" db="EMBL/GenBank/DDBJ databases">
        <authorList>
            <person name="Peterson S.W."/>
        </authorList>
    </citation>
    <scope>NUCLEOTIDE SEQUENCE [LARGE SCALE GENOMIC DNA]</scope>
    <source>
        <strain evidence="2 3">LSP_Lj1</strain>
    </source>
</reference>
<dbReference type="STRING" id="1255658.FM114_10620"/>
<dbReference type="EMBL" id="FUKQ01000040">
    <property type="protein sequence ID" value="SJN37788.1"/>
    <property type="molecule type" value="Genomic_DNA"/>
</dbReference>
<gene>
    <name evidence="2" type="ORF">FM114_10620</name>
</gene>